<dbReference type="Gene3D" id="1.10.10.10">
    <property type="entry name" value="Winged helix-like DNA-binding domain superfamily/Winged helix DNA-binding domain"/>
    <property type="match status" value="1"/>
</dbReference>
<keyword evidence="3" id="KW-0804">Transcription</keyword>
<comment type="caution">
    <text evidence="5">The sequence shown here is derived from an EMBL/GenBank/DDBJ whole genome shotgun (WGS) entry which is preliminary data.</text>
</comment>
<dbReference type="PROSITE" id="PS50995">
    <property type="entry name" value="HTH_MARR_2"/>
    <property type="match status" value="1"/>
</dbReference>
<dbReference type="EMBL" id="BAAAPZ010000008">
    <property type="protein sequence ID" value="GAA2100840.1"/>
    <property type="molecule type" value="Genomic_DNA"/>
</dbReference>
<keyword evidence="6" id="KW-1185">Reference proteome</keyword>
<gene>
    <name evidence="5" type="primary">tamR</name>
    <name evidence="5" type="ORF">GCM10009823_23450</name>
</gene>
<dbReference type="PRINTS" id="PR00598">
    <property type="entry name" value="HTHMARR"/>
</dbReference>
<dbReference type="InterPro" id="IPR000835">
    <property type="entry name" value="HTH_MarR-typ"/>
</dbReference>
<dbReference type="PANTHER" id="PTHR42756:SF1">
    <property type="entry name" value="TRANSCRIPTIONAL REPRESSOR OF EMRAB OPERON"/>
    <property type="match status" value="1"/>
</dbReference>
<organism evidence="5 6">
    <name type="scientific">Brevibacterium salitolerans</name>
    <dbReference type="NCBI Taxonomy" id="1403566"/>
    <lineage>
        <taxon>Bacteria</taxon>
        <taxon>Bacillati</taxon>
        <taxon>Actinomycetota</taxon>
        <taxon>Actinomycetes</taxon>
        <taxon>Micrococcales</taxon>
        <taxon>Brevibacteriaceae</taxon>
        <taxon>Brevibacterium</taxon>
    </lineage>
</organism>
<reference evidence="6" key="1">
    <citation type="journal article" date="2019" name="Int. J. Syst. Evol. Microbiol.">
        <title>The Global Catalogue of Microorganisms (GCM) 10K type strain sequencing project: providing services to taxonomists for standard genome sequencing and annotation.</title>
        <authorList>
            <consortium name="The Broad Institute Genomics Platform"/>
            <consortium name="The Broad Institute Genome Sequencing Center for Infectious Disease"/>
            <person name="Wu L."/>
            <person name="Ma J."/>
        </authorList>
    </citation>
    <scope>NUCLEOTIDE SEQUENCE [LARGE SCALE GENOMIC DNA]</scope>
    <source>
        <strain evidence="6">JCM 15900</strain>
    </source>
</reference>
<dbReference type="SUPFAM" id="SSF46785">
    <property type="entry name" value="Winged helix' DNA-binding domain"/>
    <property type="match status" value="1"/>
</dbReference>
<evidence type="ECO:0000256" key="1">
    <source>
        <dbReference type="ARBA" id="ARBA00023015"/>
    </source>
</evidence>
<name>A0ABP5ILC9_9MICO</name>
<evidence type="ECO:0000256" key="3">
    <source>
        <dbReference type="ARBA" id="ARBA00023163"/>
    </source>
</evidence>
<dbReference type="InterPro" id="IPR036388">
    <property type="entry name" value="WH-like_DNA-bd_sf"/>
</dbReference>
<dbReference type="PANTHER" id="PTHR42756">
    <property type="entry name" value="TRANSCRIPTIONAL REGULATOR, MARR"/>
    <property type="match status" value="1"/>
</dbReference>
<dbReference type="Proteomes" id="UP001500984">
    <property type="component" value="Unassembled WGS sequence"/>
</dbReference>
<proteinExistence type="predicted"/>
<keyword evidence="1" id="KW-0805">Transcription regulation</keyword>
<evidence type="ECO:0000313" key="5">
    <source>
        <dbReference type="EMBL" id="GAA2100840.1"/>
    </source>
</evidence>
<protein>
    <submittedName>
        <fullName evidence="5">MarR family transcriptional regulator TamR</fullName>
    </submittedName>
</protein>
<dbReference type="Pfam" id="PF12802">
    <property type="entry name" value="MarR_2"/>
    <property type="match status" value="1"/>
</dbReference>
<feature type="domain" description="HTH marR-type" evidence="4">
    <location>
        <begin position="32"/>
        <end position="167"/>
    </location>
</feature>
<evidence type="ECO:0000313" key="6">
    <source>
        <dbReference type="Proteomes" id="UP001500984"/>
    </source>
</evidence>
<dbReference type="RefSeq" id="WP_344337394.1">
    <property type="nucleotide sequence ID" value="NZ_BAAAPZ010000008.1"/>
</dbReference>
<sequence>MDLQTTLTAEPDEVDRIIAAWREVRPDIDVTPMEILSRVSRLSRQLDRRRKSVFSSHGLEIWAFDVLSALRRAGEPYQLSPTALTEEMLVTSGTMTNRIDRLTSAGWVSRRRDPTDRRGVLVQLTEDGRRKVDSALADFVALESRLLEELADEERGTLAASLRHLLAWVEAVDERAPGAEDEVA</sequence>
<evidence type="ECO:0000259" key="4">
    <source>
        <dbReference type="PROSITE" id="PS50995"/>
    </source>
</evidence>
<dbReference type="InterPro" id="IPR036390">
    <property type="entry name" value="WH_DNA-bd_sf"/>
</dbReference>
<accession>A0ABP5ILC9</accession>
<evidence type="ECO:0000256" key="2">
    <source>
        <dbReference type="ARBA" id="ARBA00023125"/>
    </source>
</evidence>
<dbReference type="SMART" id="SM00347">
    <property type="entry name" value="HTH_MARR"/>
    <property type="match status" value="1"/>
</dbReference>
<keyword evidence="2" id="KW-0238">DNA-binding</keyword>